<dbReference type="AlphaFoldDB" id="U7D7M2"/>
<comment type="caution">
    <text evidence="1">The sequence shown here is derived from an EMBL/GenBank/DDBJ whole genome shotgun (WGS) entry which is preliminary data.</text>
</comment>
<protein>
    <recommendedName>
        <fullName evidence="3">BFN domain-containing protein</fullName>
    </recommendedName>
</protein>
<dbReference type="Proteomes" id="UP000017148">
    <property type="component" value="Unassembled WGS sequence"/>
</dbReference>
<sequence>MKQLVDLRFTGIKSKELSHPVMVLESAFSQTQLYIAVNPFDANRLGLSILRFLNYSADNTLHRLMTALGGRLYMVTLEQEKEVVACFLHVRTSYGVEKIEARPGEGVYMALEEQVPLRGEESLFALGKTQKKRSLAERIRRKQTEELATYHLQ</sequence>
<evidence type="ECO:0000313" key="1">
    <source>
        <dbReference type="EMBL" id="ERP38950.1"/>
    </source>
</evidence>
<proteinExistence type="predicted"/>
<keyword evidence="2" id="KW-1185">Reference proteome</keyword>
<dbReference type="STRING" id="1313304.CALK_0439"/>
<evidence type="ECO:0008006" key="3">
    <source>
        <dbReference type="Google" id="ProtNLM"/>
    </source>
</evidence>
<dbReference type="EMBL" id="ASJR01000003">
    <property type="protein sequence ID" value="ERP38950.1"/>
    <property type="molecule type" value="Genomic_DNA"/>
</dbReference>
<organism evidence="1 2">
    <name type="scientific">Chitinivibrio alkaliphilus ACht1</name>
    <dbReference type="NCBI Taxonomy" id="1313304"/>
    <lineage>
        <taxon>Bacteria</taxon>
        <taxon>Pseudomonadati</taxon>
        <taxon>Fibrobacterota</taxon>
        <taxon>Chitinivibrionia</taxon>
        <taxon>Chitinivibrionales</taxon>
        <taxon>Chitinivibrionaceae</taxon>
        <taxon>Chitinivibrio</taxon>
    </lineage>
</organism>
<accession>U7D7M2</accession>
<reference evidence="1 2" key="1">
    <citation type="journal article" date="2013" name="Environ. Microbiol.">
        <title>Genome analysis of Chitinivibrio alkaliphilus gen. nov., sp. nov., a novel extremely haloalkaliphilic anaerobic chitinolytic bacterium from the candidate phylum Termite Group 3.</title>
        <authorList>
            <person name="Sorokin D.Y."/>
            <person name="Gumerov V.M."/>
            <person name="Rakitin A.L."/>
            <person name="Beletsky A.V."/>
            <person name="Damste J.S."/>
            <person name="Muyzer G."/>
            <person name="Mardanov A.V."/>
            <person name="Ravin N.V."/>
        </authorList>
    </citation>
    <scope>NUCLEOTIDE SEQUENCE [LARGE SCALE GENOMIC DNA]</scope>
    <source>
        <strain evidence="1 2">ACht1</strain>
    </source>
</reference>
<evidence type="ECO:0000313" key="2">
    <source>
        <dbReference type="Proteomes" id="UP000017148"/>
    </source>
</evidence>
<name>U7D7M2_9BACT</name>
<gene>
    <name evidence="1" type="ORF">CALK_0439</name>
</gene>
<dbReference type="RefSeq" id="WP_022635978.1">
    <property type="nucleotide sequence ID" value="NZ_ASJR01000003.1"/>
</dbReference>